<sequence>MAGALEGVRVLDCTQIIAGPLAASLLSEMGADVVKVEPIEGEPWRLQAEIIPKESKNFLVQNRGKRGIALNFKDPRTGPIRDRLIAWADVLITNYRPGVPEALGIDYDSARRINPAIIYAENTAFGKHGPDAMRRGYDIVAQAMSGLSTSNPNLQNGLPMPVAFAPADVVTGFALAWAITAALYHRQRTGEGQAINSSLLLSALALQAGSREIVAIDEPVRHEKLAHLAEARARGASMAEIIAERRRFAPELSGNIYYRPYKTKDSYLVVGCLGPAPRARFREALGITDPRYEPGFDTSRLAEVGAELVRICEAKFLDKTNDEWLAYLDAFDIACGPVRFIEELFDDAQVVANSYIQEYDHSLLGPVRGPAPVVQMSATPTRIQRASPALGEHTDEVLAEIGYSPAEIAAFREDGLIG</sequence>
<keyword evidence="3" id="KW-1185">Reference proteome</keyword>
<dbReference type="Gene3D" id="3.30.1540.10">
    <property type="entry name" value="formyl-coa transferase, domain 3"/>
    <property type="match status" value="1"/>
</dbReference>
<dbReference type="InterPro" id="IPR023606">
    <property type="entry name" value="CoA-Trfase_III_dom_1_sf"/>
</dbReference>
<dbReference type="InterPro" id="IPR050483">
    <property type="entry name" value="CoA-transferase_III_domain"/>
</dbReference>
<gene>
    <name evidence="2" type="ORF">A9A59_1427</name>
</gene>
<accession>A0A2A9HDY6</accession>
<keyword evidence="1 2" id="KW-0808">Transferase</keyword>
<dbReference type="SUPFAM" id="SSF89796">
    <property type="entry name" value="CoA-transferase family III (CaiB/BaiF)"/>
    <property type="match status" value="1"/>
</dbReference>
<dbReference type="AlphaFoldDB" id="A0A2A9HDY6"/>
<dbReference type="Proteomes" id="UP000223071">
    <property type="component" value="Unassembled WGS sequence"/>
</dbReference>
<evidence type="ECO:0000256" key="1">
    <source>
        <dbReference type="ARBA" id="ARBA00022679"/>
    </source>
</evidence>
<comment type="caution">
    <text evidence="2">The sequence shown here is derived from an EMBL/GenBank/DDBJ whole genome shotgun (WGS) entry which is preliminary data.</text>
</comment>
<organism evidence="2 3">
    <name type="scientific">Tepidiforma thermophila (strain KCTC 52669 / CGMCC 1.13589 / G233)</name>
    <dbReference type="NCBI Taxonomy" id="2761530"/>
    <lineage>
        <taxon>Bacteria</taxon>
        <taxon>Bacillati</taxon>
        <taxon>Chloroflexota</taxon>
        <taxon>Tepidiformia</taxon>
        <taxon>Tepidiformales</taxon>
        <taxon>Tepidiformaceae</taxon>
        <taxon>Tepidiforma</taxon>
    </lineage>
</organism>
<protein>
    <submittedName>
        <fullName evidence="2">Formyl-CoA transferase</fullName>
    </submittedName>
</protein>
<dbReference type="RefSeq" id="WP_098503617.1">
    <property type="nucleotide sequence ID" value="NZ_PDJQ01000001.1"/>
</dbReference>
<dbReference type="PANTHER" id="PTHR48207:SF3">
    <property type="entry name" value="SUCCINATE--HYDROXYMETHYLGLUTARATE COA-TRANSFERASE"/>
    <property type="match status" value="1"/>
</dbReference>
<reference evidence="2 3" key="1">
    <citation type="submission" date="2017-09" db="EMBL/GenBank/DDBJ databases">
        <title>Sequencing the genomes of two abundant thermophiles in Great Basin hot springs: Thermocrinis jamiesonii and novel Chloroflexi Thermoflexus hugenholtzii.</title>
        <authorList>
            <person name="Hedlund B."/>
        </authorList>
    </citation>
    <scope>NUCLEOTIDE SEQUENCE [LARGE SCALE GENOMIC DNA]</scope>
    <source>
        <strain evidence="2 3">G233</strain>
    </source>
</reference>
<dbReference type="PANTHER" id="PTHR48207">
    <property type="entry name" value="SUCCINATE--HYDROXYMETHYLGLUTARATE COA-TRANSFERASE"/>
    <property type="match status" value="1"/>
</dbReference>
<dbReference type="EMBL" id="PDJQ01000001">
    <property type="protein sequence ID" value="PFG74214.1"/>
    <property type="molecule type" value="Genomic_DNA"/>
</dbReference>
<dbReference type="Pfam" id="PF02515">
    <property type="entry name" value="CoA_transf_3"/>
    <property type="match status" value="1"/>
</dbReference>
<dbReference type="InterPro" id="IPR044855">
    <property type="entry name" value="CoA-Trfase_III_dom3_sf"/>
</dbReference>
<name>A0A2A9HDY6_TEPT2</name>
<dbReference type="GO" id="GO:0008410">
    <property type="term" value="F:CoA-transferase activity"/>
    <property type="evidence" value="ECO:0007669"/>
    <property type="project" value="TreeGrafter"/>
</dbReference>
<evidence type="ECO:0000313" key="2">
    <source>
        <dbReference type="EMBL" id="PFG74214.1"/>
    </source>
</evidence>
<proteinExistence type="predicted"/>
<dbReference type="Gene3D" id="3.40.50.10540">
    <property type="entry name" value="Crotonobetainyl-coa:carnitine coa-transferase, domain 1"/>
    <property type="match status" value="1"/>
</dbReference>
<evidence type="ECO:0000313" key="3">
    <source>
        <dbReference type="Proteomes" id="UP000223071"/>
    </source>
</evidence>
<dbReference type="InterPro" id="IPR003673">
    <property type="entry name" value="CoA-Trfase_fam_III"/>
</dbReference>